<dbReference type="EMBL" id="CP012382">
    <property type="protein sequence ID" value="AKZ55829.1"/>
    <property type="molecule type" value="Genomic_DNA"/>
</dbReference>
<evidence type="ECO:0000256" key="1">
    <source>
        <dbReference type="SAM" id="MobiDB-lite"/>
    </source>
</evidence>
<evidence type="ECO:0000313" key="3">
    <source>
        <dbReference type="Proteomes" id="UP000061018"/>
    </source>
</evidence>
<dbReference type="AlphaFoldDB" id="A0A0K2AS54"/>
<feature type="region of interest" description="Disordered" evidence="1">
    <location>
        <begin position="1"/>
        <end position="29"/>
    </location>
</feature>
<dbReference type="Proteomes" id="UP000061018">
    <property type="component" value="Chromosome"/>
</dbReference>
<evidence type="ECO:0000313" key="2">
    <source>
        <dbReference type="EMBL" id="AKZ55829.1"/>
    </source>
</evidence>
<sequence>MVLADCASAGSPLRSSTRCMRGHTDGSEDTRLEMSAEGDRLCHLMAVIGPPGTPSPPLTVSVGSSRHRHCFNAD</sequence>
<reference evidence="3" key="1">
    <citation type="journal article" date="2015" name="J. Biotechnol.">
        <title>Complete genome sequence of Streptomyces ambofaciens ATCC 23877, the spiramycin producer.</title>
        <authorList>
            <person name="Thibessard A."/>
            <person name="Haas D."/>
            <person name="Gerbaud C."/>
            <person name="Aigle B."/>
            <person name="Lautru S."/>
            <person name="Pernodet J.L."/>
            <person name="Leblond P."/>
        </authorList>
    </citation>
    <scope>NUCLEOTIDE SEQUENCE [LARGE SCALE GENOMIC DNA]</scope>
    <source>
        <strain evidence="3">ATCC 23877 / 3486 / DSM 40053 / JCM 4204 / NBRC 12836 / NRRL B-2516</strain>
    </source>
</reference>
<organism evidence="2 3">
    <name type="scientific">Streptomyces ambofaciens (strain ATCC 23877 / 3486 / DSM 40053 / JCM 4204 / NBRC 12836 / NRRL B-2516)</name>
    <dbReference type="NCBI Taxonomy" id="278992"/>
    <lineage>
        <taxon>Bacteria</taxon>
        <taxon>Bacillati</taxon>
        <taxon>Actinomycetota</taxon>
        <taxon>Actinomycetes</taxon>
        <taxon>Kitasatosporales</taxon>
        <taxon>Streptomycetaceae</taxon>
        <taxon>Streptomyces</taxon>
    </lineage>
</organism>
<proteinExistence type="predicted"/>
<protein>
    <submittedName>
        <fullName evidence="2">Uncharacterized protein</fullName>
    </submittedName>
</protein>
<name>A0A0K2AS54_STRA7</name>
<accession>A0A0K2AS54</accession>
<dbReference type="KEGG" id="samb:SAM23877_2780"/>
<gene>
    <name evidence="2" type="ORF">SAM23877_2780</name>
</gene>